<evidence type="ECO:0000256" key="1">
    <source>
        <dbReference type="SAM" id="SignalP"/>
    </source>
</evidence>
<dbReference type="AlphaFoldDB" id="A0AA40A0Q4"/>
<dbReference type="EMBL" id="JAUKTV010000019">
    <property type="protein sequence ID" value="KAK0707186.1"/>
    <property type="molecule type" value="Genomic_DNA"/>
</dbReference>
<comment type="caution">
    <text evidence="2">The sequence shown here is derived from an EMBL/GenBank/DDBJ whole genome shotgun (WGS) entry which is preliminary data.</text>
</comment>
<feature type="signal peptide" evidence="1">
    <location>
        <begin position="1"/>
        <end position="15"/>
    </location>
</feature>
<keyword evidence="1" id="KW-0732">Signal</keyword>
<accession>A0AA40A0Q4</accession>
<organism evidence="2 3">
    <name type="scientific">Apiosordaria backusii</name>
    <dbReference type="NCBI Taxonomy" id="314023"/>
    <lineage>
        <taxon>Eukaryota</taxon>
        <taxon>Fungi</taxon>
        <taxon>Dikarya</taxon>
        <taxon>Ascomycota</taxon>
        <taxon>Pezizomycotina</taxon>
        <taxon>Sordariomycetes</taxon>
        <taxon>Sordariomycetidae</taxon>
        <taxon>Sordariales</taxon>
        <taxon>Lasiosphaeriaceae</taxon>
        <taxon>Apiosordaria</taxon>
    </lineage>
</organism>
<reference evidence="2" key="1">
    <citation type="submission" date="2023-06" db="EMBL/GenBank/DDBJ databases">
        <title>Genome-scale phylogeny and comparative genomics of the fungal order Sordariales.</title>
        <authorList>
            <consortium name="Lawrence Berkeley National Laboratory"/>
            <person name="Hensen N."/>
            <person name="Bonometti L."/>
            <person name="Westerberg I."/>
            <person name="Brannstrom I.O."/>
            <person name="Guillou S."/>
            <person name="Cros-Aarteil S."/>
            <person name="Calhoun S."/>
            <person name="Haridas S."/>
            <person name="Kuo A."/>
            <person name="Mondo S."/>
            <person name="Pangilinan J."/>
            <person name="Riley R."/>
            <person name="Labutti K."/>
            <person name="Andreopoulos B."/>
            <person name="Lipzen A."/>
            <person name="Chen C."/>
            <person name="Yanf M."/>
            <person name="Daum C."/>
            <person name="Ng V."/>
            <person name="Clum A."/>
            <person name="Steindorff A."/>
            <person name="Ohm R."/>
            <person name="Martin F."/>
            <person name="Silar P."/>
            <person name="Natvig D."/>
            <person name="Lalanne C."/>
            <person name="Gautier V."/>
            <person name="Ament-Velasquez S.L."/>
            <person name="Kruys A."/>
            <person name="Hutchinson M.I."/>
            <person name="Powell A.J."/>
            <person name="Barry K."/>
            <person name="Miller A.N."/>
            <person name="Grigoriev I.V."/>
            <person name="Debuchy R."/>
            <person name="Gladieux P."/>
            <person name="Thoren M.H."/>
            <person name="Johannesson H."/>
        </authorList>
    </citation>
    <scope>NUCLEOTIDE SEQUENCE</scope>
    <source>
        <strain evidence="2">CBS 540.89</strain>
    </source>
</reference>
<protein>
    <submittedName>
        <fullName evidence="2">Uncharacterized protein</fullName>
    </submittedName>
</protein>
<gene>
    <name evidence="2" type="ORF">B0T21DRAFT_428343</name>
</gene>
<name>A0AA40A0Q4_9PEZI</name>
<evidence type="ECO:0000313" key="2">
    <source>
        <dbReference type="EMBL" id="KAK0707186.1"/>
    </source>
</evidence>
<dbReference type="Proteomes" id="UP001172159">
    <property type="component" value="Unassembled WGS sequence"/>
</dbReference>
<feature type="chain" id="PRO_5041316621" evidence="1">
    <location>
        <begin position="16"/>
        <end position="126"/>
    </location>
</feature>
<sequence length="126" mass="13356">MKLLMVLATATLAIASPALYGRQHNVTGPCPVTATNVETCRDMIDASACWNGIIGANGDGSSQNAERLWTCVPGGKKNVCFVPPFLNRKTFTNESMTRCANAMGVIGGWIDMLLGTSFAMSLKGLL</sequence>
<proteinExistence type="predicted"/>
<evidence type="ECO:0000313" key="3">
    <source>
        <dbReference type="Proteomes" id="UP001172159"/>
    </source>
</evidence>
<keyword evidence="3" id="KW-1185">Reference proteome</keyword>